<feature type="domain" description="ABC transporter" evidence="6">
    <location>
        <begin position="69"/>
        <end position="96"/>
    </location>
</feature>
<accession>A0A081AVJ4</accession>
<evidence type="ECO:0000313" key="8">
    <source>
        <dbReference type="Proteomes" id="UP000028582"/>
    </source>
</evidence>
<dbReference type="Gene3D" id="3.40.50.300">
    <property type="entry name" value="P-loop containing nucleotide triphosphate hydrolases"/>
    <property type="match status" value="1"/>
</dbReference>
<feature type="non-terminal residue" evidence="7">
    <location>
        <position position="96"/>
    </location>
</feature>
<dbReference type="InterPro" id="IPR050352">
    <property type="entry name" value="ABCG_transporters"/>
</dbReference>
<reference evidence="7 8" key="1">
    <citation type="submission" date="2013-11" db="EMBL/GenBank/DDBJ databases">
        <title>The Genome Sequence of Phytophthora parasitica P1976.</title>
        <authorList>
            <consortium name="The Broad Institute Genomics Platform"/>
            <person name="Russ C."/>
            <person name="Tyler B."/>
            <person name="Panabieres F."/>
            <person name="Shan W."/>
            <person name="Tripathy S."/>
            <person name="Grunwald N."/>
            <person name="Machado M."/>
            <person name="Johnson C.S."/>
            <person name="Walker B."/>
            <person name="Young S."/>
            <person name="Zeng Q."/>
            <person name="Gargeya S."/>
            <person name="Fitzgerald M."/>
            <person name="Haas B."/>
            <person name="Abouelleil A."/>
            <person name="Allen A.W."/>
            <person name="Alvarado L."/>
            <person name="Arachchi H.M."/>
            <person name="Berlin A.M."/>
            <person name="Chapman S.B."/>
            <person name="Gainer-Dewar J."/>
            <person name="Goldberg J."/>
            <person name="Griggs A."/>
            <person name="Gujja S."/>
            <person name="Hansen M."/>
            <person name="Howarth C."/>
            <person name="Imamovic A."/>
            <person name="Ireland A."/>
            <person name="Larimer J."/>
            <person name="McCowan C."/>
            <person name="Murphy C."/>
            <person name="Pearson M."/>
            <person name="Poon T.W."/>
            <person name="Priest M."/>
            <person name="Roberts A."/>
            <person name="Saif S."/>
            <person name="Shea T."/>
            <person name="Sisk P."/>
            <person name="Sykes S."/>
            <person name="Wortman J."/>
            <person name="Nusbaum C."/>
            <person name="Birren B."/>
        </authorList>
    </citation>
    <scope>NUCLEOTIDE SEQUENCE [LARGE SCALE GENOMIC DNA]</scope>
    <source>
        <strain evidence="7 8">P1976</strain>
    </source>
</reference>
<dbReference type="PANTHER" id="PTHR48041">
    <property type="entry name" value="ABC TRANSPORTER G FAMILY MEMBER 28"/>
    <property type="match status" value="1"/>
</dbReference>
<comment type="subcellular location">
    <subcellularLocation>
        <location evidence="1">Membrane</location>
        <topology evidence="1">Multi-pass membrane protein</topology>
    </subcellularLocation>
</comment>
<evidence type="ECO:0000256" key="3">
    <source>
        <dbReference type="ARBA" id="ARBA00022692"/>
    </source>
</evidence>
<organism evidence="7 8">
    <name type="scientific">Phytophthora nicotianae P1976</name>
    <dbReference type="NCBI Taxonomy" id="1317066"/>
    <lineage>
        <taxon>Eukaryota</taxon>
        <taxon>Sar</taxon>
        <taxon>Stramenopiles</taxon>
        <taxon>Oomycota</taxon>
        <taxon>Peronosporomycetes</taxon>
        <taxon>Peronosporales</taxon>
        <taxon>Peronosporaceae</taxon>
        <taxon>Phytophthora</taxon>
    </lineage>
</organism>
<dbReference type="GO" id="GO:0005524">
    <property type="term" value="F:ATP binding"/>
    <property type="evidence" value="ECO:0007669"/>
    <property type="project" value="InterPro"/>
</dbReference>
<evidence type="ECO:0000256" key="2">
    <source>
        <dbReference type="ARBA" id="ARBA00022448"/>
    </source>
</evidence>
<keyword evidence="5" id="KW-0472">Membrane</keyword>
<gene>
    <name evidence="7" type="ORF">F444_03000</name>
</gene>
<evidence type="ECO:0000256" key="5">
    <source>
        <dbReference type="ARBA" id="ARBA00023136"/>
    </source>
</evidence>
<proteinExistence type="predicted"/>
<dbReference type="InterPro" id="IPR027417">
    <property type="entry name" value="P-loop_NTPase"/>
</dbReference>
<dbReference type="PANTHER" id="PTHR48041:SF139">
    <property type="entry name" value="PROTEIN SCARLET"/>
    <property type="match status" value="1"/>
</dbReference>
<dbReference type="GO" id="GO:0042626">
    <property type="term" value="F:ATPase-coupled transmembrane transporter activity"/>
    <property type="evidence" value="ECO:0007669"/>
    <property type="project" value="TreeGrafter"/>
</dbReference>
<keyword evidence="4" id="KW-1133">Transmembrane helix</keyword>
<dbReference type="GO" id="GO:0016020">
    <property type="term" value="C:membrane"/>
    <property type="evidence" value="ECO:0007669"/>
    <property type="project" value="UniProtKB-SubCell"/>
</dbReference>
<sequence>MASTPLHFDSEAPDHHFIQVETPKVHPTQRNRKMQYHEAPKFTLQWRNLSLKAAVTNPQTKEIEDKVILSNVSGTAKPGELLVIMGPSGAGKSSLL</sequence>
<keyword evidence="3" id="KW-0812">Transmembrane</keyword>
<evidence type="ECO:0000313" key="7">
    <source>
        <dbReference type="EMBL" id="ETO82905.1"/>
    </source>
</evidence>
<dbReference type="SUPFAM" id="SSF52540">
    <property type="entry name" value="P-loop containing nucleoside triphosphate hydrolases"/>
    <property type="match status" value="1"/>
</dbReference>
<dbReference type="Pfam" id="PF00005">
    <property type="entry name" value="ABC_tran"/>
    <property type="match status" value="1"/>
</dbReference>
<dbReference type="EMBL" id="ANJA01000610">
    <property type="protein sequence ID" value="ETO82905.1"/>
    <property type="molecule type" value="Genomic_DNA"/>
</dbReference>
<name>A0A081AVJ4_PHYNI</name>
<comment type="caution">
    <text evidence="7">The sequence shown here is derived from an EMBL/GenBank/DDBJ whole genome shotgun (WGS) entry which is preliminary data.</text>
</comment>
<protein>
    <recommendedName>
        <fullName evidence="6">ABC transporter domain-containing protein</fullName>
    </recommendedName>
</protein>
<dbReference type="GO" id="GO:0016887">
    <property type="term" value="F:ATP hydrolysis activity"/>
    <property type="evidence" value="ECO:0007669"/>
    <property type="project" value="InterPro"/>
</dbReference>
<dbReference type="InterPro" id="IPR003439">
    <property type="entry name" value="ABC_transporter-like_ATP-bd"/>
</dbReference>
<keyword evidence="2" id="KW-0813">Transport</keyword>
<evidence type="ECO:0000256" key="1">
    <source>
        <dbReference type="ARBA" id="ARBA00004141"/>
    </source>
</evidence>
<evidence type="ECO:0000259" key="6">
    <source>
        <dbReference type="Pfam" id="PF00005"/>
    </source>
</evidence>
<dbReference type="OrthoDB" id="66620at2759"/>
<evidence type="ECO:0000256" key="4">
    <source>
        <dbReference type="ARBA" id="ARBA00022989"/>
    </source>
</evidence>
<dbReference type="Proteomes" id="UP000028582">
    <property type="component" value="Unassembled WGS sequence"/>
</dbReference>
<dbReference type="AlphaFoldDB" id="A0A081AVJ4"/>